<dbReference type="AlphaFoldDB" id="A0A2M7YJ28"/>
<evidence type="ECO:0000256" key="3">
    <source>
        <dbReference type="ARBA" id="ARBA00023136"/>
    </source>
</evidence>
<gene>
    <name evidence="6" type="ORF">CO161_03605</name>
</gene>
<evidence type="ECO:0000256" key="4">
    <source>
        <dbReference type="SAM" id="Phobius"/>
    </source>
</evidence>
<keyword evidence="3 4" id="KW-0472">Membrane</keyword>
<evidence type="ECO:0000313" key="6">
    <source>
        <dbReference type="EMBL" id="PJA62965.1"/>
    </source>
</evidence>
<feature type="transmembrane region" description="Helical" evidence="4">
    <location>
        <begin position="22"/>
        <end position="45"/>
    </location>
</feature>
<dbReference type="GO" id="GO:0022857">
    <property type="term" value="F:transmembrane transporter activity"/>
    <property type="evidence" value="ECO:0007669"/>
    <property type="project" value="InterPro"/>
</dbReference>
<comment type="caution">
    <text evidence="6">The sequence shown here is derived from an EMBL/GenBank/DDBJ whole genome shotgun (WGS) entry which is preliminary data.</text>
</comment>
<evidence type="ECO:0000259" key="5">
    <source>
        <dbReference type="PROSITE" id="PS50850"/>
    </source>
</evidence>
<name>A0A2M7YJ28_9BACT</name>
<dbReference type="Proteomes" id="UP000229026">
    <property type="component" value="Unassembled WGS sequence"/>
</dbReference>
<evidence type="ECO:0000313" key="7">
    <source>
        <dbReference type="Proteomes" id="UP000229026"/>
    </source>
</evidence>
<dbReference type="InterPro" id="IPR020846">
    <property type="entry name" value="MFS_dom"/>
</dbReference>
<feature type="domain" description="Major facilitator superfamily (MFS) profile" evidence="5">
    <location>
        <begin position="1"/>
        <end position="50"/>
    </location>
</feature>
<evidence type="ECO:0000256" key="2">
    <source>
        <dbReference type="ARBA" id="ARBA00022989"/>
    </source>
</evidence>
<dbReference type="InterPro" id="IPR036259">
    <property type="entry name" value="MFS_trans_sf"/>
</dbReference>
<accession>A0A2M7YJ28</accession>
<reference evidence="7" key="1">
    <citation type="submission" date="2017-09" db="EMBL/GenBank/DDBJ databases">
        <title>Depth-based differentiation of microbial function through sediment-hosted aquifers and enrichment of novel symbionts in the deep terrestrial subsurface.</title>
        <authorList>
            <person name="Probst A.J."/>
            <person name="Ladd B."/>
            <person name="Jarett J.K."/>
            <person name="Geller-Mcgrath D.E."/>
            <person name="Sieber C.M.K."/>
            <person name="Emerson J.B."/>
            <person name="Anantharaman K."/>
            <person name="Thomas B.C."/>
            <person name="Malmstrom R."/>
            <person name="Stieglmeier M."/>
            <person name="Klingl A."/>
            <person name="Woyke T."/>
            <person name="Ryan C.M."/>
            <person name="Banfield J.F."/>
        </authorList>
    </citation>
    <scope>NUCLEOTIDE SEQUENCE [LARGE SCALE GENOMIC DNA]</scope>
</reference>
<dbReference type="PROSITE" id="PS50850">
    <property type="entry name" value="MFS"/>
    <property type="match status" value="1"/>
</dbReference>
<keyword evidence="2 4" id="KW-1133">Transmembrane helix</keyword>
<evidence type="ECO:0000256" key="1">
    <source>
        <dbReference type="ARBA" id="ARBA00022692"/>
    </source>
</evidence>
<dbReference type="SUPFAM" id="SSF103473">
    <property type="entry name" value="MFS general substrate transporter"/>
    <property type="match status" value="1"/>
</dbReference>
<proteinExistence type="predicted"/>
<keyword evidence="1 4" id="KW-0812">Transmembrane</keyword>
<protein>
    <submittedName>
        <fullName evidence="6">MFS transporter</fullName>
    </submittedName>
</protein>
<organism evidence="6 7">
    <name type="scientific">Candidatus Portnoybacteria bacterium CG_4_9_14_3_um_filter_44_9</name>
    <dbReference type="NCBI Taxonomy" id="1974806"/>
    <lineage>
        <taxon>Bacteria</taxon>
        <taxon>Candidatus Portnoyibacteriota</taxon>
    </lineage>
</organism>
<sequence>SSALGIGAGVGGVIGGMIAKSFGFNLLFVAMGALGILSAILCFFIKEELLSKNSFQGE</sequence>
<feature type="non-terminal residue" evidence="6">
    <location>
        <position position="1"/>
    </location>
</feature>
<dbReference type="EMBL" id="PFWH01000121">
    <property type="protein sequence ID" value="PJA62965.1"/>
    <property type="molecule type" value="Genomic_DNA"/>
</dbReference>
<dbReference type="Gene3D" id="1.20.1250.20">
    <property type="entry name" value="MFS general substrate transporter like domains"/>
    <property type="match status" value="1"/>
</dbReference>